<gene>
    <name evidence="2" type="ORF">B0H17DRAFT_1193610</name>
</gene>
<evidence type="ECO:0000256" key="1">
    <source>
        <dbReference type="SAM" id="Phobius"/>
    </source>
</evidence>
<accession>A0AAD7GSM1</accession>
<dbReference type="AlphaFoldDB" id="A0AAD7GSM1"/>
<comment type="caution">
    <text evidence="2">The sequence shown here is derived from an EMBL/GenBank/DDBJ whole genome shotgun (WGS) entry which is preliminary data.</text>
</comment>
<organism evidence="2 3">
    <name type="scientific">Mycena rosella</name>
    <name type="common">Pink bonnet</name>
    <name type="synonym">Agaricus rosellus</name>
    <dbReference type="NCBI Taxonomy" id="1033263"/>
    <lineage>
        <taxon>Eukaryota</taxon>
        <taxon>Fungi</taxon>
        <taxon>Dikarya</taxon>
        <taxon>Basidiomycota</taxon>
        <taxon>Agaricomycotina</taxon>
        <taxon>Agaricomycetes</taxon>
        <taxon>Agaricomycetidae</taxon>
        <taxon>Agaricales</taxon>
        <taxon>Marasmiineae</taxon>
        <taxon>Mycenaceae</taxon>
        <taxon>Mycena</taxon>
    </lineage>
</organism>
<name>A0AAD7GSM1_MYCRO</name>
<keyword evidence="1" id="KW-0812">Transmembrane</keyword>
<proteinExistence type="predicted"/>
<keyword evidence="1" id="KW-1133">Transmembrane helix</keyword>
<evidence type="ECO:0000313" key="3">
    <source>
        <dbReference type="Proteomes" id="UP001221757"/>
    </source>
</evidence>
<dbReference type="Gene3D" id="2.60.120.260">
    <property type="entry name" value="Galactose-binding domain-like"/>
    <property type="match status" value="1"/>
</dbReference>
<keyword evidence="3" id="KW-1185">Reference proteome</keyword>
<evidence type="ECO:0000313" key="2">
    <source>
        <dbReference type="EMBL" id="KAJ7704366.1"/>
    </source>
</evidence>
<reference evidence="2" key="1">
    <citation type="submission" date="2023-03" db="EMBL/GenBank/DDBJ databases">
        <title>Massive genome expansion in bonnet fungi (Mycena s.s.) driven by repeated elements and novel gene families across ecological guilds.</title>
        <authorList>
            <consortium name="Lawrence Berkeley National Laboratory"/>
            <person name="Harder C.B."/>
            <person name="Miyauchi S."/>
            <person name="Viragh M."/>
            <person name="Kuo A."/>
            <person name="Thoen E."/>
            <person name="Andreopoulos B."/>
            <person name="Lu D."/>
            <person name="Skrede I."/>
            <person name="Drula E."/>
            <person name="Henrissat B."/>
            <person name="Morin E."/>
            <person name="Kohler A."/>
            <person name="Barry K."/>
            <person name="LaButti K."/>
            <person name="Morin E."/>
            <person name="Salamov A."/>
            <person name="Lipzen A."/>
            <person name="Mereny Z."/>
            <person name="Hegedus B."/>
            <person name="Baldrian P."/>
            <person name="Stursova M."/>
            <person name="Weitz H."/>
            <person name="Taylor A."/>
            <person name="Grigoriev I.V."/>
            <person name="Nagy L.G."/>
            <person name="Martin F."/>
            <person name="Kauserud H."/>
        </authorList>
    </citation>
    <scope>NUCLEOTIDE SEQUENCE</scope>
    <source>
        <strain evidence="2">CBHHK067</strain>
    </source>
</reference>
<protein>
    <submittedName>
        <fullName evidence="2">Uncharacterized protein</fullName>
    </submittedName>
</protein>
<feature type="transmembrane region" description="Helical" evidence="1">
    <location>
        <begin position="158"/>
        <end position="182"/>
    </location>
</feature>
<dbReference type="Proteomes" id="UP001221757">
    <property type="component" value="Unassembled WGS sequence"/>
</dbReference>
<dbReference type="EMBL" id="JARKIE010000010">
    <property type="protein sequence ID" value="KAJ7704366.1"/>
    <property type="molecule type" value="Genomic_DNA"/>
</dbReference>
<keyword evidence="1" id="KW-0472">Membrane</keyword>
<sequence>MKQTIVSESDSRINYSQGWSSVPGPLGPERTTFTYGQSFNFRFNVSEGGTVEVHGGLHPSPNSSIVLKSVYDVDNQDQFMYTASWVAHSTPVASFYNSSPLSAGSHTLFVSMLSNNPYFFDFIQINDPLAGADPASSASSSATPTASQITSSASSVPVAAIVVTSFGSLALLASLIVAAFLLRRRQHRRRSRLGLVPPSDSGESCVDPFTETASTSVLAGVKGRREVSSLNRYEDELRIPPNALVGSTGVICLETGQIVEERLAPPAYE</sequence>